<feature type="domain" description="Helix-turn-helix" evidence="1">
    <location>
        <begin position="8"/>
        <end position="58"/>
    </location>
</feature>
<evidence type="ECO:0000259" key="1">
    <source>
        <dbReference type="Pfam" id="PF12728"/>
    </source>
</evidence>
<gene>
    <name evidence="2" type="ORF">GCM10007968_22530</name>
</gene>
<dbReference type="NCBIfam" id="TIGR01764">
    <property type="entry name" value="excise"/>
    <property type="match status" value="1"/>
</dbReference>
<dbReference type="EMBL" id="BMOK01000009">
    <property type="protein sequence ID" value="GGL58029.1"/>
    <property type="molecule type" value="Genomic_DNA"/>
</dbReference>
<name>A0A917S4K6_9BACL</name>
<dbReference type="AlphaFoldDB" id="A0A917S4K6"/>
<keyword evidence="3" id="KW-1185">Reference proteome</keyword>
<sequence>MTDINRTVLTADEVGELLGFRRDFIYDLCRRGEIPYKKIGRRYYRFNRADIEKWLHEQG</sequence>
<evidence type="ECO:0000313" key="3">
    <source>
        <dbReference type="Proteomes" id="UP000654670"/>
    </source>
</evidence>
<dbReference type="InterPro" id="IPR010093">
    <property type="entry name" value="SinI_DNA-bd"/>
</dbReference>
<organism evidence="2 3">
    <name type="scientific">Sporolactobacillus putidus</name>
    <dbReference type="NCBI Taxonomy" id="492735"/>
    <lineage>
        <taxon>Bacteria</taxon>
        <taxon>Bacillati</taxon>
        <taxon>Bacillota</taxon>
        <taxon>Bacilli</taxon>
        <taxon>Bacillales</taxon>
        <taxon>Sporolactobacillaceae</taxon>
        <taxon>Sporolactobacillus</taxon>
    </lineage>
</organism>
<evidence type="ECO:0000313" key="2">
    <source>
        <dbReference type="EMBL" id="GGL58029.1"/>
    </source>
</evidence>
<dbReference type="GO" id="GO:0003677">
    <property type="term" value="F:DNA binding"/>
    <property type="evidence" value="ECO:0007669"/>
    <property type="project" value="InterPro"/>
</dbReference>
<reference evidence="2" key="2">
    <citation type="submission" date="2020-09" db="EMBL/GenBank/DDBJ databases">
        <authorList>
            <person name="Sun Q."/>
            <person name="Ohkuma M."/>
        </authorList>
    </citation>
    <scope>NUCLEOTIDE SEQUENCE</scope>
    <source>
        <strain evidence="2">JCM 15325</strain>
    </source>
</reference>
<accession>A0A917S4K6</accession>
<reference evidence="2" key="1">
    <citation type="journal article" date="2014" name="Int. J. Syst. Evol. Microbiol.">
        <title>Complete genome sequence of Corynebacterium casei LMG S-19264T (=DSM 44701T), isolated from a smear-ripened cheese.</title>
        <authorList>
            <consortium name="US DOE Joint Genome Institute (JGI-PGF)"/>
            <person name="Walter F."/>
            <person name="Albersmeier A."/>
            <person name="Kalinowski J."/>
            <person name="Ruckert C."/>
        </authorList>
    </citation>
    <scope>NUCLEOTIDE SEQUENCE</scope>
    <source>
        <strain evidence="2">JCM 15325</strain>
    </source>
</reference>
<protein>
    <recommendedName>
        <fullName evidence="1">Helix-turn-helix domain-containing protein</fullName>
    </recommendedName>
</protein>
<dbReference type="Pfam" id="PF12728">
    <property type="entry name" value="HTH_17"/>
    <property type="match status" value="1"/>
</dbReference>
<proteinExistence type="predicted"/>
<dbReference type="Proteomes" id="UP000654670">
    <property type="component" value="Unassembled WGS sequence"/>
</dbReference>
<dbReference type="InterPro" id="IPR009061">
    <property type="entry name" value="DNA-bd_dom_put_sf"/>
</dbReference>
<dbReference type="RefSeq" id="WP_188803393.1">
    <property type="nucleotide sequence ID" value="NZ_BMOK01000009.1"/>
</dbReference>
<comment type="caution">
    <text evidence="2">The sequence shown here is derived from an EMBL/GenBank/DDBJ whole genome shotgun (WGS) entry which is preliminary data.</text>
</comment>
<dbReference type="SUPFAM" id="SSF46955">
    <property type="entry name" value="Putative DNA-binding domain"/>
    <property type="match status" value="1"/>
</dbReference>
<dbReference type="InterPro" id="IPR041657">
    <property type="entry name" value="HTH_17"/>
</dbReference>
<dbReference type="Gene3D" id="1.10.238.160">
    <property type="match status" value="1"/>
</dbReference>